<organism evidence="2 3">
    <name type="scientific">Cellulomonas cellasea DSM 20118</name>
    <dbReference type="NCBI Taxonomy" id="1408250"/>
    <lineage>
        <taxon>Bacteria</taxon>
        <taxon>Bacillati</taxon>
        <taxon>Actinomycetota</taxon>
        <taxon>Actinomycetes</taxon>
        <taxon>Micrococcales</taxon>
        <taxon>Cellulomonadaceae</taxon>
        <taxon>Cellulomonas</taxon>
    </lineage>
</organism>
<keyword evidence="3" id="KW-1185">Reference proteome</keyword>
<evidence type="ECO:0000313" key="3">
    <source>
        <dbReference type="Proteomes" id="UP000029833"/>
    </source>
</evidence>
<dbReference type="OrthoDB" id="4551029at2"/>
<protein>
    <recommendedName>
        <fullName evidence="4">DUF2867 domain-containing protein</fullName>
    </recommendedName>
</protein>
<name>A0A0A0B8Z2_9CELL</name>
<proteinExistence type="predicted"/>
<dbReference type="STRING" id="1408250.Q760_14355"/>
<gene>
    <name evidence="2" type="ORF">Q760_14355</name>
</gene>
<feature type="region of interest" description="Disordered" evidence="1">
    <location>
        <begin position="193"/>
        <end position="240"/>
    </location>
</feature>
<feature type="compositionally biased region" description="Basic and acidic residues" evidence="1">
    <location>
        <begin position="230"/>
        <end position="240"/>
    </location>
</feature>
<evidence type="ECO:0000256" key="1">
    <source>
        <dbReference type="SAM" id="MobiDB-lite"/>
    </source>
</evidence>
<evidence type="ECO:0008006" key="4">
    <source>
        <dbReference type="Google" id="ProtNLM"/>
    </source>
</evidence>
<dbReference type="EMBL" id="AXNT01000055">
    <property type="protein sequence ID" value="KGM02269.1"/>
    <property type="molecule type" value="Genomic_DNA"/>
</dbReference>
<feature type="compositionally biased region" description="Basic and acidic residues" evidence="1">
    <location>
        <begin position="207"/>
        <end position="216"/>
    </location>
</feature>
<sequence length="240" mass="26050">MRLPDAVHTSSPWRIHAIAPDFAVEDVWALATPGGTDELPRLVEAMFDGRFPDDAPMVVRALWTARERIGAALGWDRPDDGLGARVPSLRERLPADLRPRPGGPDPAPFTPLYATDDEWVAEIANRTVHAVLHLGWVPDGDGGHTGRMAVLVRPNGRLGAAYMAAIAPFRHLLVYPAMLRGIERRWRAAGAGGLAAPGTRSVVGPRPEPRRSEPRPAEPGPAEPRPSAARRSELRRSAAR</sequence>
<dbReference type="Proteomes" id="UP000029833">
    <property type="component" value="Unassembled WGS sequence"/>
</dbReference>
<dbReference type="InterPro" id="IPR021295">
    <property type="entry name" value="DUF2867"/>
</dbReference>
<reference evidence="2 3" key="1">
    <citation type="submission" date="2013-10" db="EMBL/GenBank/DDBJ databases">
        <authorList>
            <person name="Wang G."/>
            <person name="Zhuang W."/>
        </authorList>
    </citation>
    <scope>NUCLEOTIDE SEQUENCE [LARGE SCALE GENOMIC DNA]</scope>
    <source>
        <strain evidence="2 3">DSM 20118</strain>
    </source>
</reference>
<evidence type="ECO:0000313" key="2">
    <source>
        <dbReference type="EMBL" id="KGM02269.1"/>
    </source>
</evidence>
<accession>A0A0A0B8Z2</accession>
<feature type="compositionally biased region" description="Low complexity" evidence="1">
    <location>
        <begin position="196"/>
        <end position="205"/>
    </location>
</feature>
<dbReference type="AlphaFoldDB" id="A0A0A0B8Z2"/>
<comment type="caution">
    <text evidence="2">The sequence shown here is derived from an EMBL/GenBank/DDBJ whole genome shotgun (WGS) entry which is preliminary data.</text>
</comment>
<dbReference type="Pfam" id="PF11066">
    <property type="entry name" value="DUF2867"/>
    <property type="match status" value="1"/>
</dbReference>
<dbReference type="RefSeq" id="WP_084142651.1">
    <property type="nucleotide sequence ID" value="NZ_AXNT01000055.1"/>
</dbReference>